<dbReference type="AlphaFoldDB" id="A0A133KJ65"/>
<dbReference type="GO" id="GO:0015628">
    <property type="term" value="P:protein secretion by the type II secretion system"/>
    <property type="evidence" value="ECO:0007669"/>
    <property type="project" value="InterPro"/>
</dbReference>
<sequence>MPDGGASSLPPKKRKEKLPMSFIKNEKGFTLIEMLIVLLVITVLLFLMIPNISKHTDAINNKGCDAFIAMVQGQVQAYEMDHNEYPSSINQLKDGGYVSKTSCPNGNGVNIGADGKVTEVAK</sequence>
<comment type="similarity">
    <text evidence="9">Belongs to the ComGC family.</text>
</comment>
<comment type="subcellular location">
    <subcellularLocation>
        <location evidence="1">Cell membrane</location>
        <topology evidence="1">Single-pass membrane protein</topology>
    </subcellularLocation>
    <subcellularLocation>
        <location evidence="2">Cell surface</location>
    </subcellularLocation>
</comment>
<evidence type="ECO:0000256" key="7">
    <source>
        <dbReference type="ARBA" id="ARBA00023136"/>
    </source>
</evidence>
<dbReference type="GO" id="GO:0005886">
    <property type="term" value="C:plasma membrane"/>
    <property type="evidence" value="ECO:0007669"/>
    <property type="project" value="UniProtKB-SubCell"/>
</dbReference>
<comment type="caution">
    <text evidence="11">The sequence shown here is derived from an EMBL/GenBank/DDBJ whole genome shotgun (WGS) entry which is preliminary data.</text>
</comment>
<keyword evidence="5 10" id="KW-0812">Transmembrane</keyword>
<evidence type="ECO:0000256" key="8">
    <source>
        <dbReference type="ARBA" id="ARBA00023287"/>
    </source>
</evidence>
<keyword evidence="7 10" id="KW-0472">Membrane</keyword>
<dbReference type="Pfam" id="PF07963">
    <property type="entry name" value="N_methyl"/>
    <property type="match status" value="1"/>
</dbReference>
<evidence type="ECO:0000256" key="4">
    <source>
        <dbReference type="ARBA" id="ARBA00022481"/>
    </source>
</evidence>
<name>A0A133KJ65_HEYCO</name>
<protein>
    <submittedName>
        <fullName evidence="11">ComG operon protein 3 family protein</fullName>
    </submittedName>
</protein>
<dbReference type="InterPro" id="IPR016940">
    <property type="entry name" value="ComGC"/>
</dbReference>
<dbReference type="GO" id="GO:0009986">
    <property type="term" value="C:cell surface"/>
    <property type="evidence" value="ECO:0007669"/>
    <property type="project" value="UniProtKB-SubCell"/>
</dbReference>
<dbReference type="InterPro" id="IPR045584">
    <property type="entry name" value="Pilin-like"/>
</dbReference>
<dbReference type="GO" id="GO:0015627">
    <property type="term" value="C:type II protein secretion system complex"/>
    <property type="evidence" value="ECO:0007669"/>
    <property type="project" value="InterPro"/>
</dbReference>
<dbReference type="Gene3D" id="3.30.700.10">
    <property type="entry name" value="Glycoprotein, Type 4 Pilin"/>
    <property type="match status" value="1"/>
</dbReference>
<keyword evidence="6 10" id="KW-1133">Transmembrane helix</keyword>
<dbReference type="InterPro" id="IPR000983">
    <property type="entry name" value="Bac_GSPG_pilin"/>
</dbReference>
<dbReference type="PANTHER" id="PTHR30093:SF2">
    <property type="entry name" value="TYPE II SECRETION SYSTEM PROTEIN H"/>
    <property type="match status" value="1"/>
</dbReference>
<evidence type="ECO:0000256" key="2">
    <source>
        <dbReference type="ARBA" id="ARBA00004241"/>
    </source>
</evidence>
<dbReference type="Proteomes" id="UP000070376">
    <property type="component" value="Unassembled WGS sequence"/>
</dbReference>
<dbReference type="InterPro" id="IPR012902">
    <property type="entry name" value="N_methyl_site"/>
</dbReference>
<dbReference type="NCBIfam" id="NF040999">
    <property type="entry name" value="pilin_ComGC"/>
    <property type="match status" value="1"/>
</dbReference>
<dbReference type="PATRIC" id="fig|1398.22.peg.2743"/>
<evidence type="ECO:0000256" key="6">
    <source>
        <dbReference type="ARBA" id="ARBA00022989"/>
    </source>
</evidence>
<dbReference type="PRINTS" id="PR00813">
    <property type="entry name" value="BCTERIALGSPG"/>
</dbReference>
<reference evidence="12" key="1">
    <citation type="submission" date="2016-01" db="EMBL/GenBank/DDBJ databases">
        <authorList>
            <person name="Mitreva M."/>
            <person name="Pepin K.H."/>
            <person name="Mihindukulasuriya K.A."/>
            <person name="Fulton R."/>
            <person name="Fronick C."/>
            <person name="O'Laughlin M."/>
            <person name="Miner T."/>
            <person name="Herter B."/>
            <person name="Rosa B.A."/>
            <person name="Cordes M."/>
            <person name="Tomlinson C."/>
            <person name="Wollam A."/>
            <person name="Palsikar V.B."/>
            <person name="Mardis E.R."/>
            <person name="Wilson R.K."/>
        </authorList>
    </citation>
    <scope>NUCLEOTIDE SEQUENCE [LARGE SCALE GENOMIC DNA]</scope>
    <source>
        <strain evidence="12">GED7749B</strain>
    </source>
</reference>
<dbReference type="PANTHER" id="PTHR30093">
    <property type="entry name" value="GENERAL SECRETION PATHWAY PROTEIN G"/>
    <property type="match status" value="1"/>
</dbReference>
<evidence type="ECO:0000313" key="12">
    <source>
        <dbReference type="Proteomes" id="UP000070376"/>
    </source>
</evidence>
<evidence type="ECO:0000256" key="9">
    <source>
        <dbReference type="ARBA" id="ARBA00043982"/>
    </source>
</evidence>
<feature type="transmembrane region" description="Helical" evidence="10">
    <location>
        <begin position="28"/>
        <end position="49"/>
    </location>
</feature>
<keyword evidence="4" id="KW-0488">Methylation</keyword>
<evidence type="ECO:0000256" key="3">
    <source>
        <dbReference type="ARBA" id="ARBA00022475"/>
    </source>
</evidence>
<dbReference type="PROSITE" id="PS00409">
    <property type="entry name" value="PROKAR_NTER_METHYL"/>
    <property type="match status" value="1"/>
</dbReference>
<keyword evidence="3" id="KW-1003">Cell membrane</keyword>
<accession>A0A133KJ65</accession>
<dbReference type="SUPFAM" id="SSF54523">
    <property type="entry name" value="Pili subunits"/>
    <property type="match status" value="1"/>
</dbReference>
<keyword evidence="8" id="KW-0178">Competence</keyword>
<evidence type="ECO:0000256" key="5">
    <source>
        <dbReference type="ARBA" id="ARBA00022692"/>
    </source>
</evidence>
<evidence type="ECO:0000256" key="1">
    <source>
        <dbReference type="ARBA" id="ARBA00004162"/>
    </source>
</evidence>
<proteinExistence type="inferred from homology"/>
<evidence type="ECO:0000256" key="10">
    <source>
        <dbReference type="SAM" id="Phobius"/>
    </source>
</evidence>
<dbReference type="NCBIfam" id="TIGR02532">
    <property type="entry name" value="IV_pilin_GFxxxE"/>
    <property type="match status" value="1"/>
</dbReference>
<evidence type="ECO:0000313" key="11">
    <source>
        <dbReference type="EMBL" id="KWZ79632.1"/>
    </source>
</evidence>
<dbReference type="EMBL" id="LRPN01000116">
    <property type="protein sequence ID" value="KWZ79632.1"/>
    <property type="molecule type" value="Genomic_DNA"/>
</dbReference>
<dbReference type="GO" id="GO:0030420">
    <property type="term" value="P:establishment of competence for transformation"/>
    <property type="evidence" value="ECO:0007669"/>
    <property type="project" value="UniProtKB-KW"/>
</dbReference>
<organism evidence="11 12">
    <name type="scientific">Heyndrickxia coagulans</name>
    <name type="common">Weizmannia coagulans</name>
    <dbReference type="NCBI Taxonomy" id="1398"/>
    <lineage>
        <taxon>Bacteria</taxon>
        <taxon>Bacillati</taxon>
        <taxon>Bacillota</taxon>
        <taxon>Bacilli</taxon>
        <taxon>Bacillales</taxon>
        <taxon>Bacillaceae</taxon>
        <taxon>Heyndrickxia</taxon>
    </lineage>
</organism>
<gene>
    <name evidence="11" type="ORF">HMPREF3213_02736</name>
</gene>